<evidence type="ECO:0000313" key="2">
    <source>
        <dbReference type="Proteomes" id="UP000007360"/>
    </source>
</evidence>
<keyword evidence="2" id="KW-1185">Reference proteome</keyword>
<sequence>MIKIKNIQEPALNEDGFRIMVEEICVEDVDFEKSEVNLFLKEIAPSSNCYAFLNKNNLNFDKFKEQYRSELKNKKTLQGIIRNLEKENGTITLLYCSGDPVNNCAAVLKEKLQGYHVIRGSVSRIHGG</sequence>
<proteinExistence type="predicted"/>
<dbReference type="Proteomes" id="UP000007360">
    <property type="component" value="Unassembled WGS sequence"/>
</dbReference>
<dbReference type="InterPro" id="IPR052552">
    <property type="entry name" value="YeaO-like"/>
</dbReference>
<dbReference type="OrthoDB" id="70314at2157"/>
<dbReference type="AlphaFoldDB" id="K2RS21"/>
<reference evidence="1 2" key="1">
    <citation type="journal article" date="2012" name="J. Bacteriol.">
        <title>Draft genome sequence of Methanobacterium formicicum DSM 3637, an archaebacterium isolated from the methane producer amoeba Pelomyxa palustris.</title>
        <authorList>
            <person name="Gutierrez G."/>
        </authorList>
    </citation>
    <scope>NUCLEOTIDE SEQUENCE [LARGE SCALE GENOMIC DNA]</scope>
    <source>
        <strain evidence="2">DSM 3637 / PP1</strain>
    </source>
</reference>
<dbReference type="Pfam" id="PF22752">
    <property type="entry name" value="DUF488-N3i"/>
    <property type="match status" value="1"/>
</dbReference>
<comment type="caution">
    <text evidence="1">The sequence shown here is derived from an EMBL/GenBank/DDBJ whole genome shotgun (WGS) entry which is preliminary data.</text>
</comment>
<dbReference type="PATRIC" id="fig|1204725.3.peg.1510"/>
<dbReference type="PANTHER" id="PTHR36849">
    <property type="entry name" value="CYTOPLASMIC PROTEIN-RELATED"/>
    <property type="match status" value="1"/>
</dbReference>
<evidence type="ECO:0000313" key="1">
    <source>
        <dbReference type="EMBL" id="EKF85565.1"/>
    </source>
</evidence>
<gene>
    <name evidence="1" type="ORF">A994_07531</name>
</gene>
<organism evidence="1 2">
    <name type="scientific">Methanobacterium formicicum (strain DSM 3637 / PP1)</name>
    <dbReference type="NCBI Taxonomy" id="1204725"/>
    <lineage>
        <taxon>Archaea</taxon>
        <taxon>Methanobacteriati</taxon>
        <taxon>Methanobacteriota</taxon>
        <taxon>Methanomada group</taxon>
        <taxon>Methanobacteria</taxon>
        <taxon>Methanobacteriales</taxon>
        <taxon>Methanobacteriaceae</taxon>
        <taxon>Methanobacterium</taxon>
    </lineage>
</organism>
<name>K2RS21_METFP</name>
<dbReference type="EMBL" id="AMPO01000006">
    <property type="protein sequence ID" value="EKF85565.1"/>
    <property type="molecule type" value="Genomic_DNA"/>
</dbReference>
<protein>
    <submittedName>
        <fullName evidence="1">Uncharacterized protein</fullName>
    </submittedName>
</protein>
<dbReference type="RefSeq" id="WP_004030816.1">
    <property type="nucleotide sequence ID" value="NZ_AMPO01000006.1"/>
</dbReference>
<accession>K2RS21</accession>
<dbReference type="PANTHER" id="PTHR36849:SF1">
    <property type="entry name" value="CYTOPLASMIC PROTEIN"/>
    <property type="match status" value="1"/>
</dbReference>